<organism evidence="1 2">
    <name type="scientific">Crucibulum laeve</name>
    <dbReference type="NCBI Taxonomy" id="68775"/>
    <lineage>
        <taxon>Eukaryota</taxon>
        <taxon>Fungi</taxon>
        <taxon>Dikarya</taxon>
        <taxon>Basidiomycota</taxon>
        <taxon>Agaricomycotina</taxon>
        <taxon>Agaricomycetes</taxon>
        <taxon>Agaricomycetidae</taxon>
        <taxon>Agaricales</taxon>
        <taxon>Agaricineae</taxon>
        <taxon>Nidulariaceae</taxon>
        <taxon>Crucibulum</taxon>
    </lineage>
</organism>
<dbReference type="EMBL" id="ML213597">
    <property type="protein sequence ID" value="TFK40230.1"/>
    <property type="molecule type" value="Genomic_DNA"/>
</dbReference>
<keyword evidence="2" id="KW-1185">Reference proteome</keyword>
<gene>
    <name evidence="1" type="ORF">BDQ12DRAFT_488607</name>
</gene>
<proteinExistence type="predicted"/>
<dbReference type="Proteomes" id="UP000308652">
    <property type="component" value="Unassembled WGS sequence"/>
</dbReference>
<name>A0A5C3M4L6_9AGAR</name>
<evidence type="ECO:0000313" key="2">
    <source>
        <dbReference type="Proteomes" id="UP000308652"/>
    </source>
</evidence>
<dbReference type="AlphaFoldDB" id="A0A5C3M4L6"/>
<accession>A0A5C3M4L6</accession>
<protein>
    <submittedName>
        <fullName evidence="1">Uncharacterized protein</fullName>
    </submittedName>
</protein>
<dbReference type="OrthoDB" id="432412at2759"/>
<reference evidence="1 2" key="1">
    <citation type="journal article" date="2019" name="Nat. Ecol. Evol.">
        <title>Megaphylogeny resolves global patterns of mushroom evolution.</title>
        <authorList>
            <person name="Varga T."/>
            <person name="Krizsan K."/>
            <person name="Foldi C."/>
            <person name="Dima B."/>
            <person name="Sanchez-Garcia M."/>
            <person name="Sanchez-Ramirez S."/>
            <person name="Szollosi G.J."/>
            <person name="Szarkandi J.G."/>
            <person name="Papp V."/>
            <person name="Albert L."/>
            <person name="Andreopoulos W."/>
            <person name="Angelini C."/>
            <person name="Antonin V."/>
            <person name="Barry K.W."/>
            <person name="Bougher N.L."/>
            <person name="Buchanan P."/>
            <person name="Buyck B."/>
            <person name="Bense V."/>
            <person name="Catcheside P."/>
            <person name="Chovatia M."/>
            <person name="Cooper J."/>
            <person name="Damon W."/>
            <person name="Desjardin D."/>
            <person name="Finy P."/>
            <person name="Geml J."/>
            <person name="Haridas S."/>
            <person name="Hughes K."/>
            <person name="Justo A."/>
            <person name="Karasinski D."/>
            <person name="Kautmanova I."/>
            <person name="Kiss B."/>
            <person name="Kocsube S."/>
            <person name="Kotiranta H."/>
            <person name="LaButti K.M."/>
            <person name="Lechner B.E."/>
            <person name="Liimatainen K."/>
            <person name="Lipzen A."/>
            <person name="Lukacs Z."/>
            <person name="Mihaltcheva S."/>
            <person name="Morgado L.N."/>
            <person name="Niskanen T."/>
            <person name="Noordeloos M.E."/>
            <person name="Ohm R.A."/>
            <person name="Ortiz-Santana B."/>
            <person name="Ovrebo C."/>
            <person name="Racz N."/>
            <person name="Riley R."/>
            <person name="Savchenko A."/>
            <person name="Shiryaev A."/>
            <person name="Soop K."/>
            <person name="Spirin V."/>
            <person name="Szebenyi C."/>
            <person name="Tomsovsky M."/>
            <person name="Tulloss R.E."/>
            <person name="Uehling J."/>
            <person name="Grigoriev I.V."/>
            <person name="Vagvolgyi C."/>
            <person name="Papp T."/>
            <person name="Martin F.M."/>
            <person name="Miettinen O."/>
            <person name="Hibbett D.S."/>
            <person name="Nagy L.G."/>
        </authorList>
    </citation>
    <scope>NUCLEOTIDE SEQUENCE [LARGE SCALE GENOMIC DNA]</scope>
    <source>
        <strain evidence="1 2">CBS 166.37</strain>
    </source>
</reference>
<evidence type="ECO:0000313" key="1">
    <source>
        <dbReference type="EMBL" id="TFK40230.1"/>
    </source>
</evidence>
<sequence>MHSQLFISIARMHHISNPSKFRRLRRHALQSEVSGLVKTGKPGVLVLDGKKAKIKTFLERARELRYLDFHHVDMQPLPMDMMIRLADGKFGLQEVTNMSELIKALDRISLKEWFRNQMGMAKSP</sequence>